<keyword evidence="1" id="KW-1133">Transmembrane helix</keyword>
<reference evidence="2" key="1">
    <citation type="journal article" date="2021" name="Genes Genomics">
        <title>Comparative genomic analysis of Mycoplasma anatis strains.</title>
        <authorList>
            <person name="Zhou Q."/>
            <person name="Mai K."/>
            <person name="Yang D."/>
            <person name="Liu J."/>
            <person name="Yan Z."/>
            <person name="Luo C."/>
            <person name="Tan Y."/>
            <person name="Cao S."/>
            <person name="Zhou Q."/>
            <person name="Chen L."/>
            <person name="Chen F."/>
        </authorList>
    </citation>
    <scope>NUCLEOTIDE SEQUENCE</scope>
    <source>
        <strain evidence="2">DP07</strain>
    </source>
</reference>
<sequence>MKLILIISAIVVFILGISIGMFLIFKAKSMQKKLIKEYDSKIQEDIIKIREKYGELPAHLSELFPCKIDKLDVEFMIQTICRNNYEKTLIISDELYSFATAQEVTKKSLYYIPEFFDGNKWNEVVNSNDKDIINFKPVKYNEENLDLIIVFKDIDPYSIYKKMYSKLNKNGMIIIKFSKTNKQEFTLLKNELYNNGIPHEFSFVKTKYLFIRKD</sequence>
<feature type="transmembrane region" description="Helical" evidence="1">
    <location>
        <begin position="6"/>
        <end position="25"/>
    </location>
</feature>
<evidence type="ECO:0000313" key="2">
    <source>
        <dbReference type="EMBL" id="MBW0602846.1"/>
    </source>
</evidence>
<dbReference type="RefSeq" id="WP_218675098.1">
    <property type="nucleotide sequence ID" value="NZ_CP054878.1"/>
</dbReference>
<name>A0A9Q3L9V9_9BACT</name>
<dbReference type="Proteomes" id="UP000746160">
    <property type="component" value="Unassembled WGS sequence"/>
</dbReference>
<dbReference type="EMBL" id="JABZFG010000009">
    <property type="protein sequence ID" value="MBW0602846.1"/>
    <property type="molecule type" value="Genomic_DNA"/>
</dbReference>
<organism evidence="2 3">
    <name type="scientific">Mycoplasmopsis anatis</name>
    <dbReference type="NCBI Taxonomy" id="171279"/>
    <lineage>
        <taxon>Bacteria</taxon>
        <taxon>Bacillati</taxon>
        <taxon>Mycoplasmatota</taxon>
        <taxon>Mycoplasmoidales</taxon>
        <taxon>Metamycoplasmataceae</taxon>
        <taxon>Mycoplasmopsis</taxon>
    </lineage>
</organism>
<comment type="caution">
    <text evidence="2">The sequence shown here is derived from an EMBL/GenBank/DDBJ whole genome shotgun (WGS) entry which is preliminary data.</text>
</comment>
<dbReference type="NCBIfam" id="NF045844">
    <property type="entry name" value="BC85_0335_fam"/>
    <property type="match status" value="1"/>
</dbReference>
<keyword evidence="1" id="KW-0472">Membrane</keyword>
<evidence type="ECO:0000256" key="1">
    <source>
        <dbReference type="SAM" id="Phobius"/>
    </source>
</evidence>
<dbReference type="AlphaFoldDB" id="A0A9Q3L9V9"/>
<proteinExistence type="predicted"/>
<keyword evidence="1" id="KW-0812">Transmembrane</keyword>
<accession>A0A9Q3L9V9</accession>
<protein>
    <submittedName>
        <fullName evidence="2">Uncharacterized protein</fullName>
    </submittedName>
</protein>
<gene>
    <name evidence="2" type="ORF">MADP07_00581</name>
</gene>
<evidence type="ECO:0000313" key="3">
    <source>
        <dbReference type="Proteomes" id="UP000746160"/>
    </source>
</evidence>